<dbReference type="GO" id="GO:0051011">
    <property type="term" value="F:microtubule minus-end binding"/>
    <property type="evidence" value="ECO:0007669"/>
    <property type="project" value="TreeGrafter"/>
</dbReference>
<dbReference type="GO" id="GO:0043015">
    <property type="term" value="F:gamma-tubulin binding"/>
    <property type="evidence" value="ECO:0007669"/>
    <property type="project" value="InterPro"/>
</dbReference>
<reference evidence="10 11" key="1">
    <citation type="submission" date="2015-04" db="EMBL/GenBank/DDBJ databases">
        <authorList>
            <person name="Syromyatnikov M.Y."/>
            <person name="Popov V.N."/>
        </authorList>
    </citation>
    <scope>NUCLEOTIDE SEQUENCE [LARGE SCALE GENOMIC DNA]</scope>
    <source>
        <strain evidence="10">WF-38-12</strain>
    </source>
</reference>
<evidence type="ECO:0000256" key="1">
    <source>
        <dbReference type="ARBA" id="ARBA00004267"/>
    </source>
</evidence>
<feature type="region of interest" description="Disordered" evidence="7">
    <location>
        <begin position="581"/>
        <end position="637"/>
    </location>
</feature>
<comment type="similarity">
    <text evidence="2 6">Belongs to the TUBGCP family.</text>
</comment>
<keyword evidence="3 6" id="KW-0963">Cytoplasm</keyword>
<dbReference type="InterPro" id="IPR041470">
    <property type="entry name" value="GCP_N"/>
</dbReference>
<feature type="region of interest" description="Disordered" evidence="7">
    <location>
        <begin position="509"/>
        <end position="532"/>
    </location>
</feature>
<feature type="compositionally biased region" description="Low complexity" evidence="7">
    <location>
        <begin position="619"/>
        <end position="634"/>
    </location>
</feature>
<name>A0A0U1LLB8_TALIS</name>
<dbReference type="Gene3D" id="1.20.120.1900">
    <property type="entry name" value="Gamma-tubulin complex, C-terminal domain"/>
    <property type="match status" value="1"/>
</dbReference>
<dbReference type="Pfam" id="PF04130">
    <property type="entry name" value="GCP_C_terminal"/>
    <property type="match status" value="1"/>
</dbReference>
<dbReference type="GO" id="GO:0031122">
    <property type="term" value="P:cytoplasmic microtubule organization"/>
    <property type="evidence" value="ECO:0007669"/>
    <property type="project" value="TreeGrafter"/>
</dbReference>
<dbReference type="GO" id="GO:0044732">
    <property type="term" value="C:mitotic spindle pole body"/>
    <property type="evidence" value="ECO:0007669"/>
    <property type="project" value="TreeGrafter"/>
</dbReference>
<dbReference type="AlphaFoldDB" id="A0A0U1LLB8"/>
<dbReference type="OMA" id="QLSMWLL"/>
<dbReference type="GO" id="GO:0000930">
    <property type="term" value="C:gamma-tubulin complex"/>
    <property type="evidence" value="ECO:0007669"/>
    <property type="project" value="UniProtKB-ARBA"/>
</dbReference>
<dbReference type="GO" id="GO:0005874">
    <property type="term" value="C:microtubule"/>
    <property type="evidence" value="ECO:0007669"/>
    <property type="project" value="UniProtKB-KW"/>
</dbReference>
<feature type="domain" description="Gamma tubulin complex component protein N-terminal" evidence="9">
    <location>
        <begin position="2"/>
        <end position="316"/>
    </location>
</feature>
<dbReference type="InterPro" id="IPR042241">
    <property type="entry name" value="GCP_C_sf"/>
</dbReference>
<dbReference type="OrthoDB" id="78652at2759"/>
<dbReference type="PANTHER" id="PTHR19302:SF27">
    <property type="entry name" value="GAMMA-TUBULIN COMPLEX COMPONENT 4"/>
    <property type="match status" value="1"/>
</dbReference>
<dbReference type="GO" id="GO:0007020">
    <property type="term" value="P:microtubule nucleation"/>
    <property type="evidence" value="ECO:0007669"/>
    <property type="project" value="InterPro"/>
</dbReference>
<evidence type="ECO:0000256" key="3">
    <source>
        <dbReference type="ARBA" id="ARBA00022490"/>
    </source>
</evidence>
<evidence type="ECO:0000256" key="2">
    <source>
        <dbReference type="ARBA" id="ARBA00010337"/>
    </source>
</evidence>
<protein>
    <recommendedName>
        <fullName evidence="6">Spindle pole body component</fullName>
    </recommendedName>
</protein>
<evidence type="ECO:0000313" key="10">
    <source>
        <dbReference type="EMBL" id="CRG83819.1"/>
    </source>
</evidence>
<dbReference type="STRING" id="28573.A0A0U1LLB8"/>
<dbReference type="GO" id="GO:0051321">
    <property type="term" value="P:meiotic cell cycle"/>
    <property type="evidence" value="ECO:0007669"/>
    <property type="project" value="TreeGrafter"/>
</dbReference>
<evidence type="ECO:0000256" key="6">
    <source>
        <dbReference type="RuleBase" id="RU363050"/>
    </source>
</evidence>
<dbReference type="PANTHER" id="PTHR19302">
    <property type="entry name" value="GAMMA TUBULIN COMPLEX PROTEIN"/>
    <property type="match status" value="1"/>
</dbReference>
<dbReference type="GO" id="GO:0000922">
    <property type="term" value="C:spindle pole"/>
    <property type="evidence" value="ECO:0007669"/>
    <property type="project" value="InterPro"/>
</dbReference>
<proteinExistence type="inferred from homology"/>
<keyword evidence="5 6" id="KW-0206">Cytoskeleton</keyword>
<comment type="subcellular location">
    <subcellularLocation>
        <location evidence="1 6">Cytoplasm</location>
        <location evidence="1 6">Cytoskeleton</location>
        <location evidence="1 6">Microtubule organizing center</location>
    </subcellularLocation>
</comment>
<keyword evidence="4 6" id="KW-0493">Microtubule</keyword>
<evidence type="ECO:0000313" key="11">
    <source>
        <dbReference type="Proteomes" id="UP000054383"/>
    </source>
</evidence>
<evidence type="ECO:0000256" key="5">
    <source>
        <dbReference type="ARBA" id="ARBA00023212"/>
    </source>
</evidence>
<feature type="domain" description="Gamma tubulin complex component C-terminal" evidence="8">
    <location>
        <begin position="330"/>
        <end position="791"/>
    </location>
</feature>
<dbReference type="EMBL" id="CVMT01000001">
    <property type="protein sequence ID" value="CRG83819.1"/>
    <property type="molecule type" value="Genomic_DNA"/>
</dbReference>
<sequence length="811" mass="89193">MIHEILLSLSGQPSPLLDPELEPNGASSRSFPLLSPPEKELLGSLARLSRLHTLLRAHTARISSSHHSTICRAVSTAISTEHLRKFQNQILEVEKAVLGKDSGYVGGYGIVPLSTIVLEFAPWTRRLEWLWEVAQLILPESASNDPASTDTCSGASLIDYLRAESHTGYLDLQEIALQLIRAAEKAWMRQLSMWLLYGELPASGKEDFFVQVAEAELEDDENGSIKGSVEFAVHVELLPKFVSTATASSILFIGKSLNHIRSRRNRSAVDSASGSLTGITLEADHISHLSSLSSPISTSALSSAVTAIRLSVSQTSLSKLLPLPKIVEILSLIHDFLLLKRGEFAMALVSHADARLASRNQRPGHGPSGGLDSMIIKEGEVSAVLAQTWTELYALQGEEAVVDEELDLARDLLSLSIQPNKKGGCTTTPSRDAVNTNMAAEISSVSFDDLLFPTPTFLSLKLQPPIDLFLSSSDMSIYTIIHSYLLGIRRAQIRLSGLWKHTAMRRVHPTPWGPPRSNSRGGEFRLKTQRQRHNVRTIQMRPIWATTSASIFVLSEIGGYLQGEVIQESWRHFQDWLEGETTVTGSRPASRPVSRPGTASATKHVRQDSHKPVLRPSISQQGQPLLSQPYQQQQHDPETITVAHRRYLSSLVQYLFLTEVPFTSALRSFLTSIDHLVAIVSRLETVQRNLDLEADEGVVDALADYAQEEHSLWSELREARESAETGIKEIVSRLRDIDDSRSGEGRKMFDLSSSVAATATTTTTGPGEARDEYIPRKAAGVDRLLMKLDFAGLNYSGNGDGGEELVGDYDD</sequence>
<accession>A0A0U1LLB8</accession>
<evidence type="ECO:0000259" key="8">
    <source>
        <dbReference type="Pfam" id="PF04130"/>
    </source>
</evidence>
<keyword evidence="11" id="KW-1185">Reference proteome</keyword>
<dbReference type="Pfam" id="PF17681">
    <property type="entry name" value="GCP_N_terminal"/>
    <property type="match status" value="1"/>
</dbReference>
<evidence type="ECO:0000256" key="7">
    <source>
        <dbReference type="SAM" id="MobiDB-lite"/>
    </source>
</evidence>
<dbReference type="Proteomes" id="UP000054383">
    <property type="component" value="Unassembled WGS sequence"/>
</dbReference>
<dbReference type="GO" id="GO:0051225">
    <property type="term" value="P:spindle assembly"/>
    <property type="evidence" value="ECO:0007669"/>
    <property type="project" value="TreeGrafter"/>
</dbReference>
<evidence type="ECO:0000256" key="4">
    <source>
        <dbReference type="ARBA" id="ARBA00022701"/>
    </source>
</evidence>
<organism evidence="10 11">
    <name type="scientific">Talaromyces islandicus</name>
    <name type="common">Penicillium islandicum</name>
    <dbReference type="NCBI Taxonomy" id="28573"/>
    <lineage>
        <taxon>Eukaryota</taxon>
        <taxon>Fungi</taxon>
        <taxon>Dikarya</taxon>
        <taxon>Ascomycota</taxon>
        <taxon>Pezizomycotina</taxon>
        <taxon>Eurotiomycetes</taxon>
        <taxon>Eurotiomycetidae</taxon>
        <taxon>Eurotiales</taxon>
        <taxon>Trichocomaceae</taxon>
        <taxon>Talaromyces</taxon>
        <taxon>Talaromyces sect. Islandici</taxon>
    </lineage>
</organism>
<dbReference type="InterPro" id="IPR040457">
    <property type="entry name" value="GCP_C"/>
</dbReference>
<dbReference type="GO" id="GO:0000278">
    <property type="term" value="P:mitotic cell cycle"/>
    <property type="evidence" value="ECO:0007669"/>
    <property type="project" value="TreeGrafter"/>
</dbReference>
<evidence type="ECO:0000259" key="9">
    <source>
        <dbReference type="Pfam" id="PF17681"/>
    </source>
</evidence>
<gene>
    <name evidence="10" type="ORF">PISL3812_01175</name>
</gene>
<dbReference type="InterPro" id="IPR007259">
    <property type="entry name" value="GCP"/>
</dbReference>